<accession>A0A2V0PIR6</accession>
<dbReference type="InParanoid" id="A0A2V0PIR6"/>
<feature type="region of interest" description="Disordered" evidence="1">
    <location>
        <begin position="25"/>
        <end position="44"/>
    </location>
</feature>
<dbReference type="AlphaFoldDB" id="A0A2V0PIR6"/>
<protein>
    <recommendedName>
        <fullName evidence="2">SAP domain-containing protein</fullName>
    </recommendedName>
</protein>
<name>A0A2V0PIR6_9CHLO</name>
<reference evidence="3 4" key="1">
    <citation type="journal article" date="2018" name="Sci. Rep.">
        <title>Raphidocelis subcapitata (=Pseudokirchneriella subcapitata) provides an insight into genome evolution and environmental adaptations in the Sphaeropleales.</title>
        <authorList>
            <person name="Suzuki S."/>
            <person name="Yamaguchi H."/>
            <person name="Nakajima N."/>
            <person name="Kawachi M."/>
        </authorList>
    </citation>
    <scope>NUCLEOTIDE SEQUENCE [LARGE SCALE GENOMIC DNA]</scope>
    <source>
        <strain evidence="3 4">NIES-35</strain>
    </source>
</reference>
<keyword evidence="4" id="KW-1185">Reference proteome</keyword>
<dbReference type="PROSITE" id="PS50800">
    <property type="entry name" value="SAP"/>
    <property type="match status" value="1"/>
</dbReference>
<proteinExistence type="predicted"/>
<dbReference type="InterPro" id="IPR003034">
    <property type="entry name" value="SAP_dom"/>
</dbReference>
<gene>
    <name evidence="3" type="ORF">Rsub_09025</name>
</gene>
<dbReference type="STRING" id="307507.A0A2V0PIR6"/>
<sequence>MGKRKATDEEDELVTASWAKDRYGVSDEDLAGLSPPADMPGSHAPVQGYLLREVEARMNEEAVKYELSRRPAAELAKENADAARERERQAREAAVERLQALGGGKARAQDKYSASPLPEEVLAAVFDRLVAGLEPGGVWGPGLVAQQLANASMVCWDWYHAAKEAFTDLADAIDQRLGQVAPSYAQLCQHDEGQAAAPWARIPAGLGWGFWDALVSAPAGLKLTQLREAANAIGVGAGGTKPQLILRLLGALGLANPTPAPARLLQSLPAAAAPPLLQEPPPLQEQP</sequence>
<evidence type="ECO:0000313" key="4">
    <source>
        <dbReference type="Proteomes" id="UP000247498"/>
    </source>
</evidence>
<dbReference type="OrthoDB" id="543476at2759"/>
<evidence type="ECO:0000313" key="3">
    <source>
        <dbReference type="EMBL" id="GBF96945.1"/>
    </source>
</evidence>
<organism evidence="3 4">
    <name type="scientific">Raphidocelis subcapitata</name>
    <dbReference type="NCBI Taxonomy" id="307507"/>
    <lineage>
        <taxon>Eukaryota</taxon>
        <taxon>Viridiplantae</taxon>
        <taxon>Chlorophyta</taxon>
        <taxon>core chlorophytes</taxon>
        <taxon>Chlorophyceae</taxon>
        <taxon>CS clade</taxon>
        <taxon>Sphaeropleales</taxon>
        <taxon>Selenastraceae</taxon>
        <taxon>Raphidocelis</taxon>
    </lineage>
</organism>
<evidence type="ECO:0000256" key="1">
    <source>
        <dbReference type="SAM" id="MobiDB-lite"/>
    </source>
</evidence>
<evidence type="ECO:0000259" key="2">
    <source>
        <dbReference type="PROSITE" id="PS50800"/>
    </source>
</evidence>
<dbReference type="Proteomes" id="UP000247498">
    <property type="component" value="Unassembled WGS sequence"/>
</dbReference>
<comment type="caution">
    <text evidence="3">The sequence shown here is derived from an EMBL/GenBank/DDBJ whole genome shotgun (WGS) entry which is preliminary data.</text>
</comment>
<dbReference type="EMBL" id="BDRX01000089">
    <property type="protein sequence ID" value="GBF96945.1"/>
    <property type="molecule type" value="Genomic_DNA"/>
</dbReference>
<feature type="domain" description="SAP" evidence="2">
    <location>
        <begin position="218"/>
        <end position="252"/>
    </location>
</feature>